<evidence type="ECO:0000259" key="4">
    <source>
        <dbReference type="PROSITE" id="PS51666"/>
    </source>
</evidence>
<dbReference type="Pfam" id="PF08880">
    <property type="entry name" value="QLQ"/>
    <property type="match status" value="2"/>
</dbReference>
<feature type="compositionally biased region" description="Basic and acidic residues" evidence="3">
    <location>
        <begin position="1"/>
        <end position="30"/>
    </location>
</feature>
<protein>
    <submittedName>
        <fullName evidence="5">Transcription activator BRG1</fullName>
    </submittedName>
</protein>
<feature type="region of interest" description="Disordered" evidence="3">
    <location>
        <begin position="243"/>
        <end position="411"/>
    </location>
</feature>
<dbReference type="PROSITE" id="PS51666">
    <property type="entry name" value="QLQ"/>
    <property type="match status" value="2"/>
</dbReference>
<feature type="compositionally biased region" description="Low complexity" evidence="3">
    <location>
        <begin position="401"/>
        <end position="411"/>
    </location>
</feature>
<feature type="compositionally biased region" description="Low complexity" evidence="3">
    <location>
        <begin position="462"/>
        <end position="496"/>
    </location>
</feature>
<gene>
    <name evidence="5" type="primary">SMARCA4</name>
    <name evidence="5" type="ORF">RLOC_00005224</name>
</gene>
<feature type="domain" description="QLQ" evidence="4">
    <location>
        <begin position="108"/>
        <end position="143"/>
    </location>
</feature>
<evidence type="ECO:0000256" key="2">
    <source>
        <dbReference type="ARBA" id="ARBA00023242"/>
    </source>
</evidence>
<feature type="region of interest" description="Disordered" evidence="3">
    <location>
        <begin position="1"/>
        <end position="111"/>
    </location>
</feature>
<evidence type="ECO:0000256" key="3">
    <source>
        <dbReference type="SAM" id="MobiDB-lite"/>
    </source>
</evidence>
<dbReference type="AlphaFoldDB" id="A0A218U7C8"/>
<feature type="compositionally biased region" description="Pro residues" evidence="3">
    <location>
        <begin position="141"/>
        <end position="153"/>
    </location>
</feature>
<feature type="region of interest" description="Disordered" evidence="3">
    <location>
        <begin position="427"/>
        <end position="496"/>
    </location>
</feature>
<organism evidence="5 6">
    <name type="scientific">Lonchura striata</name>
    <name type="common">white-rumped munia</name>
    <dbReference type="NCBI Taxonomy" id="40157"/>
    <lineage>
        <taxon>Eukaryota</taxon>
        <taxon>Metazoa</taxon>
        <taxon>Chordata</taxon>
        <taxon>Craniata</taxon>
        <taxon>Vertebrata</taxon>
        <taxon>Euteleostomi</taxon>
        <taxon>Archelosauria</taxon>
        <taxon>Archosauria</taxon>
        <taxon>Dinosauria</taxon>
        <taxon>Saurischia</taxon>
        <taxon>Theropoda</taxon>
        <taxon>Coelurosauria</taxon>
        <taxon>Aves</taxon>
        <taxon>Neognathae</taxon>
        <taxon>Neoaves</taxon>
        <taxon>Telluraves</taxon>
        <taxon>Australaves</taxon>
        <taxon>Passeriformes</taxon>
        <taxon>Passeroidea</taxon>
        <taxon>Estrildidae</taxon>
        <taxon>Estrildinae</taxon>
        <taxon>Lonchura</taxon>
    </lineage>
</organism>
<feature type="compositionally biased region" description="Low complexity" evidence="3">
    <location>
        <begin position="433"/>
        <end position="453"/>
    </location>
</feature>
<feature type="compositionally biased region" description="Gly residues" evidence="3">
    <location>
        <begin position="80"/>
        <end position="89"/>
    </location>
</feature>
<keyword evidence="6" id="KW-1185">Reference proteome</keyword>
<feature type="compositionally biased region" description="Low complexity" evidence="3">
    <location>
        <begin position="90"/>
        <end position="101"/>
    </location>
</feature>
<feature type="compositionally biased region" description="Low complexity" evidence="3">
    <location>
        <begin position="188"/>
        <end position="199"/>
    </location>
</feature>
<dbReference type="EMBL" id="MUZQ01000834">
    <property type="protein sequence ID" value="OWK49565.1"/>
    <property type="molecule type" value="Genomic_DNA"/>
</dbReference>
<dbReference type="STRING" id="299123.ENSLSDP00000003572"/>
<feature type="compositionally biased region" description="Pro residues" evidence="3">
    <location>
        <begin position="299"/>
        <end position="335"/>
    </location>
</feature>
<comment type="subcellular location">
    <subcellularLocation>
        <location evidence="1">Nucleus</location>
    </subcellularLocation>
</comment>
<feature type="compositionally biased region" description="Pro residues" evidence="3">
    <location>
        <begin position="266"/>
        <end position="278"/>
    </location>
</feature>
<accession>A0A218U7C8</accession>
<evidence type="ECO:0000313" key="6">
    <source>
        <dbReference type="Proteomes" id="UP000197619"/>
    </source>
</evidence>
<comment type="caution">
    <text evidence="5">The sequence shown here is derived from an EMBL/GenBank/DDBJ whole genome shotgun (WGS) entry which is preliminary data.</text>
</comment>
<feature type="compositionally biased region" description="Gly residues" evidence="3">
    <location>
        <begin position="178"/>
        <end position="187"/>
    </location>
</feature>
<dbReference type="GO" id="GO:0005634">
    <property type="term" value="C:nucleus"/>
    <property type="evidence" value="ECO:0007669"/>
    <property type="project" value="UniProtKB-SubCell"/>
</dbReference>
<evidence type="ECO:0000256" key="1">
    <source>
        <dbReference type="ARBA" id="ARBA00004123"/>
    </source>
</evidence>
<name>A0A218U7C8_9PASE</name>
<dbReference type="InterPro" id="IPR014978">
    <property type="entry name" value="Gln-Leu-Gln_QLQ"/>
</dbReference>
<dbReference type="SMART" id="SM00951">
    <property type="entry name" value="QLQ"/>
    <property type="match status" value="2"/>
</dbReference>
<dbReference type="Proteomes" id="UP000197619">
    <property type="component" value="Unassembled WGS sequence"/>
</dbReference>
<keyword evidence="2" id="KW-0539">Nucleus</keyword>
<sequence length="496" mass="50551">MKEKKKVEKNEKKKKPLEAMHEKGMSEDPRYGQMKGMGMRPGGHAGMGPPPSPMDQHSQGYPSPLGGSEHASSPVPSNGPSGGSAGGSGAALDGSGSDSPALGRGPSPFNAAQLHQLRAQIMAYKLLARGQPLPEHLQGPGPAPGAGPAPPGYSRPHGYPSPLGGSEHASSPVPSNGPSGGSAGGSGAALDGSGSDSPALGRGPSPFNAAQLHQLRAQIMAYKLLARGQPLPEHLQVAVQGKRPLPGMQPQIPALPPPAGAAQGPGPAPGAGPAPPGYSRPHGEDGLGTAGASWGCKLLPPPPAGRPSPVPPAVPPASPGPPPPSPGQPAPPALPIHPKQNRITPIQKPRGLDPVEILQEREYRYGPGAGSKRASPTASKSWRTCPARWPETCGPKPPSSSRPCACSTSSASCGRRWWCACGGTRRWRRRSTPRPTSAASGSRCARPGSPRSSRSSRRSSRRGSAGRSTRNTSTASCSTPRTSRSTTGASAGRSRS</sequence>
<feature type="domain" description="QLQ" evidence="4">
    <location>
        <begin position="206"/>
        <end position="241"/>
    </location>
</feature>
<evidence type="ECO:0000313" key="5">
    <source>
        <dbReference type="EMBL" id="OWK49565.1"/>
    </source>
</evidence>
<proteinExistence type="predicted"/>
<feature type="compositionally biased region" description="Basic and acidic residues" evidence="3">
    <location>
        <begin position="350"/>
        <end position="364"/>
    </location>
</feature>
<dbReference type="GO" id="GO:0005524">
    <property type="term" value="F:ATP binding"/>
    <property type="evidence" value="ECO:0007669"/>
    <property type="project" value="InterPro"/>
</dbReference>
<dbReference type="GO" id="GO:0006355">
    <property type="term" value="P:regulation of DNA-templated transcription"/>
    <property type="evidence" value="ECO:0007669"/>
    <property type="project" value="InterPro"/>
</dbReference>
<feature type="region of interest" description="Disordered" evidence="3">
    <location>
        <begin position="132"/>
        <end position="207"/>
    </location>
</feature>
<reference evidence="5 6" key="1">
    <citation type="submission" date="2017-05" db="EMBL/GenBank/DDBJ databases">
        <title>Genome of assembly of the Bengalese finch, Lonchura striata domestica.</title>
        <authorList>
            <person name="Colquitt B.M."/>
            <person name="Brainard M.S."/>
        </authorList>
    </citation>
    <scope>NUCLEOTIDE SEQUENCE [LARGE SCALE GENOMIC DNA]</scope>
    <source>
        <strain evidence="5">White83orange57</strain>
    </source>
</reference>